<comment type="caution">
    <text evidence="1">The sequence shown here is derived from an EMBL/GenBank/DDBJ whole genome shotgun (WGS) entry which is preliminary data.</text>
</comment>
<dbReference type="Proteomes" id="UP001201980">
    <property type="component" value="Unassembled WGS sequence"/>
</dbReference>
<name>A0AAD5WS18_9PEZI</name>
<gene>
    <name evidence="1" type="ORF">MKZ38_003041</name>
</gene>
<dbReference type="EMBL" id="JAKWBI020000196">
    <property type="protein sequence ID" value="KAJ2899484.1"/>
    <property type="molecule type" value="Genomic_DNA"/>
</dbReference>
<dbReference type="InterPro" id="IPR025649">
    <property type="entry name" value="DUF4360"/>
</dbReference>
<accession>A0AAD5WS18</accession>
<dbReference type="PANTHER" id="PTHR38847:SF1">
    <property type="entry name" value="PSEUDOURIDINE SYNTHASE RSUA_RLUA-LIKE DOMAIN-CONTAINING PROTEIN"/>
    <property type="match status" value="1"/>
</dbReference>
<reference evidence="1" key="1">
    <citation type="submission" date="2022-07" db="EMBL/GenBank/DDBJ databases">
        <title>Draft genome sequence of Zalerion maritima ATCC 34329, a (micro)plastics degrading marine fungus.</title>
        <authorList>
            <person name="Paco A."/>
            <person name="Goncalves M.F.M."/>
            <person name="Rocha-Santos T.A.P."/>
            <person name="Alves A."/>
        </authorList>
    </citation>
    <scope>NUCLEOTIDE SEQUENCE</scope>
    <source>
        <strain evidence="1">ATCC 34329</strain>
    </source>
</reference>
<evidence type="ECO:0000313" key="2">
    <source>
        <dbReference type="Proteomes" id="UP001201980"/>
    </source>
</evidence>
<keyword evidence="2" id="KW-1185">Reference proteome</keyword>
<proteinExistence type="predicted"/>
<evidence type="ECO:0000313" key="1">
    <source>
        <dbReference type="EMBL" id="KAJ2899484.1"/>
    </source>
</evidence>
<organism evidence="1 2">
    <name type="scientific">Zalerion maritima</name>
    <dbReference type="NCBI Taxonomy" id="339359"/>
    <lineage>
        <taxon>Eukaryota</taxon>
        <taxon>Fungi</taxon>
        <taxon>Dikarya</taxon>
        <taxon>Ascomycota</taxon>
        <taxon>Pezizomycotina</taxon>
        <taxon>Sordariomycetes</taxon>
        <taxon>Lulworthiomycetidae</taxon>
        <taxon>Lulworthiales</taxon>
        <taxon>Lulworthiaceae</taxon>
        <taxon>Zalerion</taxon>
    </lineage>
</organism>
<dbReference type="PANTHER" id="PTHR38847">
    <property type="match status" value="1"/>
</dbReference>
<dbReference type="Pfam" id="PF14273">
    <property type="entry name" value="DUF4360"/>
    <property type="match status" value="1"/>
</dbReference>
<sequence>MRFTPLLSAGLAAATPIIGPLADSVPSEHEVEIVSISFAGSGCPAGTVAGQLSSDLTTITLLFSEYTAMAGEGVFPTEYRKNCQLNVKLQYPQGWQYSVFKADYRGYAYIPEGDTGTCKATYYFSGQTDQITSTMVIQGPFDDNYIKTDQFGLESTVWSPCGQEGLLNINSEVRISPLDQTLPALMTVNAWPFPGGENAPDGNENSIDAGKLATNKGLSLQHNVALQSAAHRPQRTRQLQRDVFYRLEKTSSQRLL</sequence>
<protein>
    <submittedName>
        <fullName evidence="1">Uncharacterized protein</fullName>
    </submittedName>
</protein>
<dbReference type="AlphaFoldDB" id="A0AAD5WS18"/>